<gene>
    <name evidence="1" type="ORF">CP49_18020</name>
</gene>
<organism evidence="1 2">
    <name type="scientific">Bradyrhizobium valentinum</name>
    <dbReference type="NCBI Taxonomy" id="1518501"/>
    <lineage>
        <taxon>Bacteria</taxon>
        <taxon>Pseudomonadati</taxon>
        <taxon>Pseudomonadota</taxon>
        <taxon>Alphaproteobacteria</taxon>
        <taxon>Hyphomicrobiales</taxon>
        <taxon>Nitrobacteraceae</taxon>
        <taxon>Bradyrhizobium</taxon>
    </lineage>
</organism>
<sequence length="66" mass="7211">MPARPTNPLDRPVTPPTKAEVLAMTTAEISALLDDLSRTPPPAARRREALQPSWGRIAAQLNARVR</sequence>
<dbReference type="Proteomes" id="UP000051913">
    <property type="component" value="Unassembled WGS sequence"/>
</dbReference>
<comment type="caution">
    <text evidence="1">The sequence shown here is derived from an EMBL/GenBank/DDBJ whole genome shotgun (WGS) entry which is preliminary data.</text>
</comment>
<evidence type="ECO:0000313" key="1">
    <source>
        <dbReference type="EMBL" id="KRR11532.1"/>
    </source>
</evidence>
<keyword evidence="2" id="KW-1185">Reference proteome</keyword>
<evidence type="ECO:0000313" key="2">
    <source>
        <dbReference type="Proteomes" id="UP000051913"/>
    </source>
</evidence>
<protein>
    <submittedName>
        <fullName evidence="1">Uncharacterized protein</fullName>
    </submittedName>
</protein>
<name>A0A0R3LU61_9BRAD</name>
<proteinExistence type="predicted"/>
<reference evidence="1 2" key="1">
    <citation type="submission" date="2014-03" db="EMBL/GenBank/DDBJ databases">
        <title>Bradyrhizobium valentinum sp. nov., isolated from effective nodules of Lupinus mariae-josephae, a lupine endemic of basic-lime soils in Eastern Spain.</title>
        <authorList>
            <person name="Duran D."/>
            <person name="Rey L."/>
            <person name="Navarro A."/>
            <person name="Busquets A."/>
            <person name="Imperial J."/>
            <person name="Ruiz-Argueso T."/>
        </authorList>
    </citation>
    <scope>NUCLEOTIDE SEQUENCE [LARGE SCALE GENOMIC DNA]</scope>
    <source>
        <strain evidence="1 2">LmjM3</strain>
    </source>
</reference>
<dbReference type="AlphaFoldDB" id="A0A0R3LU61"/>
<dbReference type="EMBL" id="LLXX01000038">
    <property type="protein sequence ID" value="KRR11532.1"/>
    <property type="molecule type" value="Genomic_DNA"/>
</dbReference>
<accession>A0A0R3LU61</accession>
<dbReference type="RefSeq" id="WP_057849563.1">
    <property type="nucleotide sequence ID" value="NZ_LLXX01000038.1"/>
</dbReference>